<evidence type="ECO:0000256" key="1">
    <source>
        <dbReference type="SAM" id="Phobius"/>
    </source>
</evidence>
<keyword evidence="1" id="KW-0472">Membrane</keyword>
<proteinExistence type="predicted"/>
<accession>A0ABW8PXP2</accession>
<feature type="transmembrane region" description="Helical" evidence="1">
    <location>
        <begin position="37"/>
        <end position="55"/>
    </location>
</feature>
<evidence type="ECO:0000313" key="2">
    <source>
        <dbReference type="EMBL" id="MFK7161065.1"/>
    </source>
</evidence>
<reference evidence="2 3" key="1">
    <citation type="submission" date="2024-02" db="EMBL/GenBank/DDBJ databases">
        <title>Marinospirillum sp. MEB 164 isolated from Lonar lake sediment.</title>
        <authorList>
            <person name="Joshi A."/>
            <person name="Thite S."/>
        </authorList>
    </citation>
    <scope>NUCLEOTIDE SEQUENCE [LARGE SCALE GENOMIC DNA]</scope>
    <source>
        <strain evidence="2 3">MEB164</strain>
    </source>
</reference>
<dbReference type="EMBL" id="JBANFI010000004">
    <property type="protein sequence ID" value="MFK7161065.1"/>
    <property type="molecule type" value="Genomic_DNA"/>
</dbReference>
<dbReference type="Pfam" id="PF03334">
    <property type="entry name" value="PhaG_MnhG_YufB"/>
    <property type="match status" value="1"/>
</dbReference>
<organism evidence="2 3">
    <name type="scientific">Marinospirillum alkalitolerans</name>
    <dbReference type="NCBI Taxonomy" id="3123374"/>
    <lineage>
        <taxon>Bacteria</taxon>
        <taxon>Pseudomonadati</taxon>
        <taxon>Pseudomonadota</taxon>
        <taxon>Gammaproteobacteria</taxon>
        <taxon>Oceanospirillales</taxon>
        <taxon>Oceanospirillaceae</taxon>
        <taxon>Marinospirillum</taxon>
    </lineage>
</organism>
<name>A0ABW8PXP2_9GAMM</name>
<evidence type="ECO:0000313" key="3">
    <source>
        <dbReference type="Proteomes" id="UP001621714"/>
    </source>
</evidence>
<feature type="transmembrane region" description="Helical" evidence="1">
    <location>
        <begin position="6"/>
        <end position="25"/>
    </location>
</feature>
<dbReference type="PANTHER" id="PTHR34703:SF1">
    <property type="entry name" value="ANTIPORTER SUBUNIT MNHG2-RELATED"/>
    <property type="match status" value="1"/>
</dbReference>
<keyword evidence="3" id="KW-1185">Reference proteome</keyword>
<sequence length="101" mass="10802">MLLSLQALFLISGAMFFVIGSLGLLRFPDTASRLHALTKVDNLGLGLLVCGLLLGTEQGIWALKLLLIWLLTIAASALAGHLVLNQTPHHPPSPRSGEDHD</sequence>
<dbReference type="RefSeq" id="WP_405339383.1">
    <property type="nucleotide sequence ID" value="NZ_JBANFI010000004.1"/>
</dbReference>
<dbReference type="InterPro" id="IPR005133">
    <property type="entry name" value="PhaG_MnhG_YufB"/>
</dbReference>
<keyword evidence="1" id="KW-1133">Transmembrane helix</keyword>
<comment type="caution">
    <text evidence="2">The sequence shown here is derived from an EMBL/GenBank/DDBJ whole genome shotgun (WGS) entry which is preliminary data.</text>
</comment>
<dbReference type="Proteomes" id="UP001621714">
    <property type="component" value="Unassembled WGS sequence"/>
</dbReference>
<protein>
    <submittedName>
        <fullName evidence="2">Monovalent cation/H(+) antiporter subunit G</fullName>
    </submittedName>
</protein>
<feature type="transmembrane region" description="Helical" evidence="1">
    <location>
        <begin position="61"/>
        <end position="84"/>
    </location>
</feature>
<keyword evidence="1" id="KW-0812">Transmembrane</keyword>
<dbReference type="PANTHER" id="PTHR34703">
    <property type="entry name" value="ANTIPORTER SUBUNIT MNHG2-RELATED"/>
    <property type="match status" value="1"/>
</dbReference>
<gene>
    <name evidence="2" type="ORF">V6U78_08455</name>
</gene>